<comment type="subcellular location">
    <subcellularLocation>
        <location evidence="1 12">Membrane</location>
        <topology evidence="1 12">Multi-pass membrane protein</topology>
    </subcellularLocation>
</comment>
<evidence type="ECO:0000256" key="1">
    <source>
        <dbReference type="ARBA" id="ARBA00004141"/>
    </source>
</evidence>
<evidence type="ECO:0000313" key="17">
    <source>
        <dbReference type="Proteomes" id="UP000585614"/>
    </source>
</evidence>
<protein>
    <recommendedName>
        <fullName evidence="12">Taste receptor type 2</fullName>
    </recommendedName>
</protein>
<feature type="transmembrane region" description="Helical" evidence="13">
    <location>
        <begin position="130"/>
        <end position="155"/>
    </location>
</feature>
<keyword evidence="4 12" id="KW-0716">Sensory transduction</keyword>
<keyword evidence="3 12" id="KW-0919">Taste</keyword>
<dbReference type="GO" id="GO:0007585">
    <property type="term" value="P:respiratory gaseous exchange by respiratory system"/>
    <property type="evidence" value="ECO:0007669"/>
    <property type="project" value="Ensembl"/>
</dbReference>
<dbReference type="OrthoDB" id="9449902at2759"/>
<accession>A0A671FZN4</accession>
<feature type="transmembrane region" description="Helical" evidence="13">
    <location>
        <begin position="6"/>
        <end position="32"/>
    </location>
</feature>
<dbReference type="Proteomes" id="UP000585614">
    <property type="component" value="Unassembled WGS sequence"/>
</dbReference>
<keyword evidence="9 12" id="KW-0675">Receptor</keyword>
<dbReference type="PANTHER" id="PTHR11394">
    <property type="entry name" value="TASTE RECEPTOR TYPE 2"/>
    <property type="match status" value="1"/>
</dbReference>
<comment type="similarity">
    <text evidence="2 11">Belongs to the G-protein coupled receptor T2R family.</text>
</comment>
<dbReference type="GeneTree" id="ENSGT01150000286961"/>
<reference evidence="15" key="5">
    <citation type="submission" date="2025-05" db="UniProtKB">
        <authorList>
            <consortium name="Ensembl"/>
        </authorList>
    </citation>
    <scope>IDENTIFICATION</scope>
</reference>
<evidence type="ECO:0000256" key="8">
    <source>
        <dbReference type="ARBA" id="ARBA00023136"/>
    </source>
</evidence>
<keyword evidence="16" id="KW-1185">Reference proteome</keyword>
<dbReference type="AlphaFoldDB" id="A0A671FZN4"/>
<sequence>MLQRLYFSAVGVSAISDFVGLILNLFIVVINYKTWVQSHRSSSFDKILFSVGITRFLMLGLFLLYVLCLFMAPNTERSVYVPAAFLLCWTFLDSNGLWFVTLLNVLYCVKITDFQHPVFLLLKRNLSPKLSRLLLACVLVSSATTLLRVVLIQTVPFPEFAIRRNGTILDVNEDVLSLAISLVLISFLRFIINVTSTSLLIHSLRRHIQKMQGNASGFWNPQTEAHVGALKLMVYFLLLYIPYSVFNLIHYLPSSVGMDLGIRSLSTIISTLFLVGHSLLIILTHPRLKTKAKKILCCNK</sequence>
<organism evidence="15 16">
    <name type="scientific">Rhinolophus ferrumequinum</name>
    <name type="common">Greater horseshoe bat</name>
    <dbReference type="NCBI Taxonomy" id="59479"/>
    <lineage>
        <taxon>Eukaryota</taxon>
        <taxon>Metazoa</taxon>
        <taxon>Chordata</taxon>
        <taxon>Craniata</taxon>
        <taxon>Vertebrata</taxon>
        <taxon>Euteleostomi</taxon>
        <taxon>Mammalia</taxon>
        <taxon>Eutheria</taxon>
        <taxon>Laurasiatheria</taxon>
        <taxon>Chiroptera</taxon>
        <taxon>Yinpterochiroptera</taxon>
        <taxon>Rhinolophoidea</taxon>
        <taxon>Rhinolophidae</taxon>
        <taxon>Rhinolophinae</taxon>
        <taxon>Rhinolophus</taxon>
    </lineage>
</organism>
<gene>
    <name evidence="15" type="primary">TAS2R4</name>
    <name evidence="14" type="ORF">mRhiFer1_016580</name>
</gene>
<evidence type="ECO:0000256" key="9">
    <source>
        <dbReference type="ARBA" id="ARBA00023170"/>
    </source>
</evidence>
<keyword evidence="10 12" id="KW-0807">Transducer</keyword>
<name>A0A671FZN4_RHIFE</name>
<evidence type="ECO:0000256" key="13">
    <source>
        <dbReference type="SAM" id="Phobius"/>
    </source>
</evidence>
<dbReference type="InterPro" id="IPR007960">
    <property type="entry name" value="TAS2R"/>
</dbReference>
<feature type="transmembrane region" description="Helical" evidence="13">
    <location>
        <begin position="232"/>
        <end position="252"/>
    </location>
</feature>
<dbReference type="Pfam" id="PF05296">
    <property type="entry name" value="TAS2R"/>
    <property type="match status" value="1"/>
</dbReference>
<keyword evidence="8 12" id="KW-0472">Membrane</keyword>
<dbReference type="SUPFAM" id="SSF81321">
    <property type="entry name" value="Family A G protein-coupled receptor-like"/>
    <property type="match status" value="1"/>
</dbReference>
<evidence type="ECO:0000313" key="16">
    <source>
        <dbReference type="Proteomes" id="UP000472240"/>
    </source>
</evidence>
<dbReference type="GO" id="GO:0004930">
    <property type="term" value="F:G protein-coupled receptor activity"/>
    <property type="evidence" value="ECO:0007669"/>
    <property type="project" value="UniProtKB-KW"/>
</dbReference>
<reference evidence="15 16" key="1">
    <citation type="journal article" date="2015" name="Annu Rev Anim Biosci">
        <title>The Genome 10K Project: a way forward.</title>
        <authorList>
            <person name="Koepfli K.P."/>
            <person name="Paten B."/>
            <person name="O'Brien S.J."/>
            <person name="Koepfli K.P."/>
            <person name="Paten B."/>
            <person name="Antunes A."/>
            <person name="Belov K."/>
            <person name="Bustamante C."/>
            <person name="Castoe T.A."/>
            <person name="Clawson H."/>
            <person name="Crawford A.J."/>
            <person name="Diekhans M."/>
            <person name="Distel D."/>
            <person name="Durbin R."/>
            <person name="Earl D."/>
            <person name="Fujita M.K."/>
            <person name="Gamble T."/>
            <person name="Georges A."/>
            <person name="Gemmell N."/>
            <person name="Gilbert M.T."/>
            <person name="Graves J.M."/>
            <person name="Green R.E."/>
            <person name="Hickey G."/>
            <person name="Jarvis E.D."/>
            <person name="Johnson W."/>
            <person name="Komissarov A."/>
            <person name="Korf I."/>
            <person name="Kuhn R."/>
            <person name="Larkin D.M."/>
            <person name="Lewin H."/>
            <person name="Lopez J.V."/>
            <person name="Ma J."/>
            <person name="Marques-Bonet T."/>
            <person name="Miller W."/>
            <person name="Murphy R."/>
            <person name="Pevzner P."/>
            <person name="Shapiro B."/>
            <person name="Steiner C."/>
            <person name="Tamazian G."/>
            <person name="Venkatesh B."/>
            <person name="Wang J."/>
            <person name="Wayne R."/>
            <person name="Wiley E."/>
            <person name="Yang H."/>
            <person name="Zhang G."/>
            <person name="Haussler D."/>
            <person name="Ryder O."/>
            <person name="O'Brien S.J."/>
        </authorList>
    </citation>
    <scope>NUCLEOTIDE SEQUENCE</scope>
</reference>
<evidence type="ECO:0000256" key="4">
    <source>
        <dbReference type="ARBA" id="ARBA00022606"/>
    </source>
</evidence>
<dbReference type="KEGG" id="rfq:117018244"/>
<feature type="transmembrane region" description="Helical" evidence="13">
    <location>
        <begin position="84"/>
        <end position="109"/>
    </location>
</feature>
<dbReference type="OMA" id="MKLMIYF"/>
<proteinExistence type="inferred from homology"/>
<evidence type="ECO:0000256" key="11">
    <source>
        <dbReference type="RuleBase" id="RU004423"/>
    </source>
</evidence>
<evidence type="ECO:0000256" key="10">
    <source>
        <dbReference type="ARBA" id="ARBA00023224"/>
    </source>
</evidence>
<dbReference type="Proteomes" id="UP000472240">
    <property type="component" value="Chromosome 26"/>
</dbReference>
<dbReference type="Ensembl" id="ENSRFET00010033769.1">
    <property type="protein sequence ID" value="ENSRFEP00010031141.1"/>
    <property type="gene ID" value="ENSRFEG00010020619.1"/>
</dbReference>
<keyword evidence="7 12" id="KW-0297">G-protein coupled receptor</keyword>
<dbReference type="GO" id="GO:0016020">
    <property type="term" value="C:membrane"/>
    <property type="evidence" value="ECO:0007669"/>
    <property type="project" value="UniProtKB-SubCell"/>
</dbReference>
<dbReference type="RefSeq" id="XP_032955050.1">
    <property type="nucleotide sequence ID" value="XM_033099159.1"/>
</dbReference>
<dbReference type="Gene3D" id="1.20.1070.10">
    <property type="entry name" value="Rhodopsin 7-helix transmembrane proteins"/>
    <property type="match status" value="1"/>
</dbReference>
<dbReference type="PANTHER" id="PTHR11394:SF55">
    <property type="entry name" value="TASTE RECEPTOR TYPE 2 MEMBER 4"/>
    <property type="match status" value="1"/>
</dbReference>
<reference evidence="15 16" key="2">
    <citation type="journal article" date="2018" name="Annu Rev Anim Biosci">
        <title>Bat Biology, Genomes, and the Bat1K Project: To Generate Chromosome-Level Genomes for All Living Bat Species.</title>
        <authorList>
            <person name="Teeling E.C."/>
            <person name="Vernes S.C."/>
            <person name="Davalos L.M."/>
            <person name="Ray D.A."/>
            <person name="Gilbert M.T.P."/>
            <person name="Myers E."/>
        </authorList>
    </citation>
    <scope>NUCLEOTIDE SEQUENCE</scope>
</reference>
<evidence type="ECO:0000256" key="3">
    <source>
        <dbReference type="ARBA" id="ARBA00022480"/>
    </source>
</evidence>
<dbReference type="EMBL" id="JACAGC010000026">
    <property type="protein sequence ID" value="KAF6276279.1"/>
    <property type="molecule type" value="Genomic_DNA"/>
</dbReference>
<feature type="transmembrane region" description="Helical" evidence="13">
    <location>
        <begin position="53"/>
        <end position="72"/>
    </location>
</feature>
<dbReference type="GeneID" id="117018244"/>
<feature type="transmembrane region" description="Helical" evidence="13">
    <location>
        <begin position="264"/>
        <end position="284"/>
    </location>
</feature>
<reference evidence="15 16" key="3">
    <citation type="submission" date="2018-12" db="EMBL/GenBank/DDBJ databases">
        <title>G10K-VGP greater horseshoe bat female genome, primary haplotype.</title>
        <authorList>
            <person name="Teeling E."/>
            <person name="Myers G."/>
            <person name="Vernes S."/>
            <person name="Pippel M."/>
            <person name="Winkler S."/>
            <person name="Fedrigo O."/>
            <person name="Rhie A."/>
            <person name="Koren S."/>
            <person name="Phillippy A."/>
            <person name="Lewin H."/>
            <person name="Damas J."/>
            <person name="Howe K."/>
            <person name="Mountcastle J."/>
            <person name="Jarvis E.D."/>
        </authorList>
    </citation>
    <scope>NUCLEOTIDE SEQUENCE [LARGE SCALE GENOMIC DNA]</scope>
</reference>
<evidence type="ECO:0000256" key="2">
    <source>
        <dbReference type="ARBA" id="ARBA00007376"/>
    </source>
</evidence>
<feature type="transmembrane region" description="Helical" evidence="13">
    <location>
        <begin position="175"/>
        <end position="201"/>
    </location>
</feature>
<evidence type="ECO:0000313" key="14">
    <source>
        <dbReference type="EMBL" id="KAF6276279.1"/>
    </source>
</evidence>
<keyword evidence="5 12" id="KW-0812">Transmembrane</keyword>
<evidence type="ECO:0000313" key="15">
    <source>
        <dbReference type="Ensembl" id="ENSRFEP00010031141.1"/>
    </source>
</evidence>
<evidence type="ECO:0000256" key="12">
    <source>
        <dbReference type="RuleBase" id="RU004424"/>
    </source>
</evidence>
<dbReference type="CTD" id="50832"/>
<evidence type="ECO:0000256" key="6">
    <source>
        <dbReference type="ARBA" id="ARBA00022989"/>
    </source>
</evidence>
<keyword evidence="6 13" id="KW-1133">Transmembrane helix</keyword>
<reference evidence="14 17" key="4">
    <citation type="journal article" date="2020" name="Nature">
        <title>Six reference-quality genomes reveal evolution of bat adaptations.</title>
        <authorList>
            <person name="Jebb D."/>
            <person name="Huang Z."/>
            <person name="Pippel M."/>
            <person name="Hughes G.M."/>
            <person name="Lavrichenko K."/>
            <person name="Devanna P."/>
            <person name="Winkler S."/>
            <person name="Jermiin L.S."/>
            <person name="Skirmuntt E.C."/>
            <person name="Katzourakis A."/>
            <person name="Burkitt-Gray L."/>
            <person name="Ray D.A."/>
            <person name="Sullivan K.A.M."/>
            <person name="Roscito J.G."/>
            <person name="Kirilenko B.M."/>
            <person name="Davalos L.M."/>
            <person name="Corthals A.P."/>
            <person name="Power M.L."/>
            <person name="Jones G."/>
            <person name="Ransome R.D."/>
            <person name="Dechmann D.K.N."/>
            <person name="Locatelli A.G."/>
            <person name="Puechmaille S.J."/>
            <person name="Fedrigo O."/>
            <person name="Jarvis E.D."/>
            <person name="Hiller M."/>
            <person name="Vernes S.C."/>
            <person name="Myers E.W."/>
            <person name="Teeling E.C."/>
        </authorList>
    </citation>
    <scope>NUCLEOTIDE SEQUENCE [LARGE SCALE GENOMIC DNA]</scope>
    <source>
        <strain evidence="14">MRhiFer1</strain>
        <tissue evidence="14">Lung</tissue>
    </source>
</reference>
<dbReference type="FunFam" id="1.20.1070.10:FF:000055">
    <property type="entry name" value="Taste receptor type 2"/>
    <property type="match status" value="1"/>
</dbReference>
<evidence type="ECO:0000256" key="7">
    <source>
        <dbReference type="ARBA" id="ARBA00023040"/>
    </source>
</evidence>
<dbReference type="GO" id="GO:0033038">
    <property type="term" value="F:bitter taste receptor activity"/>
    <property type="evidence" value="ECO:0007669"/>
    <property type="project" value="Ensembl"/>
</dbReference>
<evidence type="ECO:0000256" key="5">
    <source>
        <dbReference type="ARBA" id="ARBA00022692"/>
    </source>
</evidence>